<gene>
    <name evidence="2" type="ORF">JT362_26140</name>
</gene>
<name>A0ABT2JFQ4_9PSEU</name>
<comment type="caution">
    <text evidence="2">The sequence shown here is derived from an EMBL/GenBank/DDBJ whole genome shotgun (WGS) entry which is preliminary data.</text>
</comment>
<dbReference type="InterPro" id="IPR007278">
    <property type="entry name" value="DUF397"/>
</dbReference>
<protein>
    <submittedName>
        <fullName evidence="2">DUF397 domain-containing protein</fullName>
    </submittedName>
</protein>
<reference evidence="2 3" key="1">
    <citation type="submission" date="2021-02" db="EMBL/GenBank/DDBJ databases">
        <title>Actinophytocola xerophila sp. nov., isolated from soil of cotton cropping field.</title>
        <authorList>
            <person name="Huang R."/>
            <person name="Chen X."/>
            <person name="Ge X."/>
            <person name="Liu W."/>
        </authorList>
    </citation>
    <scope>NUCLEOTIDE SEQUENCE [LARGE SCALE GENOMIC DNA]</scope>
    <source>
        <strain evidence="2 3">S1-96</strain>
    </source>
</reference>
<evidence type="ECO:0000313" key="3">
    <source>
        <dbReference type="Proteomes" id="UP001156441"/>
    </source>
</evidence>
<dbReference type="Proteomes" id="UP001156441">
    <property type="component" value="Unassembled WGS sequence"/>
</dbReference>
<sequence length="78" mass="8372">MNPSDSIAHIERIITERYAHDCRGDHSGRSGQDGSNGNCVAIAFAGPAVAVRDSKSPNEGTLAFPSSERVSFLRATRR</sequence>
<keyword evidence="3" id="KW-1185">Reference proteome</keyword>
<evidence type="ECO:0000313" key="2">
    <source>
        <dbReference type="EMBL" id="MCT2586606.1"/>
    </source>
</evidence>
<dbReference type="Pfam" id="PF04149">
    <property type="entry name" value="DUF397"/>
    <property type="match status" value="1"/>
</dbReference>
<dbReference type="EMBL" id="JAFFZE010000019">
    <property type="protein sequence ID" value="MCT2586606.1"/>
    <property type="molecule type" value="Genomic_DNA"/>
</dbReference>
<organism evidence="2 3">
    <name type="scientific">Actinophytocola gossypii</name>
    <dbReference type="NCBI Taxonomy" id="2812003"/>
    <lineage>
        <taxon>Bacteria</taxon>
        <taxon>Bacillati</taxon>
        <taxon>Actinomycetota</taxon>
        <taxon>Actinomycetes</taxon>
        <taxon>Pseudonocardiales</taxon>
        <taxon>Pseudonocardiaceae</taxon>
    </lineage>
</organism>
<evidence type="ECO:0000259" key="1">
    <source>
        <dbReference type="Pfam" id="PF04149"/>
    </source>
</evidence>
<feature type="domain" description="DUF397" evidence="1">
    <location>
        <begin position="29"/>
        <end position="77"/>
    </location>
</feature>
<proteinExistence type="predicted"/>
<accession>A0ABT2JFQ4</accession>
<dbReference type="RefSeq" id="WP_260194471.1">
    <property type="nucleotide sequence ID" value="NZ_JAFFZE010000019.1"/>
</dbReference>